<sequence length="89" mass="10451">MHRYFTLLKQEKHPYTEQDVRAGSLSEQDAKFLSPTLSLASNKRKCLRKKDTTLFFAKTLRSDTLTWRQECLSGKHHLQRCNPGYFGYP</sequence>
<keyword evidence="2" id="KW-1185">Reference proteome</keyword>
<gene>
    <name evidence="1" type="ORF">CEXT_166581</name>
</gene>
<proteinExistence type="predicted"/>
<dbReference type="AlphaFoldDB" id="A0AAV4T188"/>
<reference evidence="1 2" key="1">
    <citation type="submission" date="2021-06" db="EMBL/GenBank/DDBJ databases">
        <title>Caerostris extrusa draft genome.</title>
        <authorList>
            <person name="Kono N."/>
            <person name="Arakawa K."/>
        </authorList>
    </citation>
    <scope>NUCLEOTIDE SEQUENCE [LARGE SCALE GENOMIC DNA]</scope>
</reference>
<evidence type="ECO:0000313" key="1">
    <source>
        <dbReference type="EMBL" id="GIY39835.1"/>
    </source>
</evidence>
<evidence type="ECO:0000313" key="2">
    <source>
        <dbReference type="Proteomes" id="UP001054945"/>
    </source>
</evidence>
<protein>
    <submittedName>
        <fullName evidence="1">Uncharacterized protein</fullName>
    </submittedName>
</protein>
<accession>A0AAV4T188</accession>
<dbReference type="EMBL" id="BPLR01010517">
    <property type="protein sequence ID" value="GIY39835.1"/>
    <property type="molecule type" value="Genomic_DNA"/>
</dbReference>
<organism evidence="1 2">
    <name type="scientific">Caerostris extrusa</name>
    <name type="common">Bark spider</name>
    <name type="synonym">Caerostris bankana</name>
    <dbReference type="NCBI Taxonomy" id="172846"/>
    <lineage>
        <taxon>Eukaryota</taxon>
        <taxon>Metazoa</taxon>
        <taxon>Ecdysozoa</taxon>
        <taxon>Arthropoda</taxon>
        <taxon>Chelicerata</taxon>
        <taxon>Arachnida</taxon>
        <taxon>Araneae</taxon>
        <taxon>Araneomorphae</taxon>
        <taxon>Entelegynae</taxon>
        <taxon>Araneoidea</taxon>
        <taxon>Araneidae</taxon>
        <taxon>Caerostris</taxon>
    </lineage>
</organism>
<comment type="caution">
    <text evidence="1">The sequence shown here is derived from an EMBL/GenBank/DDBJ whole genome shotgun (WGS) entry which is preliminary data.</text>
</comment>
<name>A0AAV4T188_CAEEX</name>
<dbReference type="Proteomes" id="UP001054945">
    <property type="component" value="Unassembled WGS sequence"/>
</dbReference>